<feature type="transmembrane region" description="Helical" evidence="7">
    <location>
        <begin position="64"/>
        <end position="86"/>
    </location>
</feature>
<evidence type="ECO:0000256" key="3">
    <source>
        <dbReference type="ARBA" id="ARBA00022475"/>
    </source>
</evidence>
<dbReference type="InterPro" id="IPR035906">
    <property type="entry name" value="MetI-like_sf"/>
</dbReference>
<feature type="transmembrane region" description="Helical" evidence="7">
    <location>
        <begin position="219"/>
        <end position="239"/>
    </location>
</feature>
<dbReference type="Pfam" id="PF00528">
    <property type="entry name" value="BPD_transp_1"/>
    <property type="match status" value="1"/>
</dbReference>
<evidence type="ECO:0000256" key="5">
    <source>
        <dbReference type="ARBA" id="ARBA00022989"/>
    </source>
</evidence>
<reference evidence="9 10" key="1">
    <citation type="submission" date="2018-01" db="EMBL/GenBank/DDBJ databases">
        <title>Draft genome sequence of Nonomuraea sp. KC333.</title>
        <authorList>
            <person name="Sahin N."/>
            <person name="Saygin H."/>
            <person name="Ay H."/>
        </authorList>
    </citation>
    <scope>NUCLEOTIDE SEQUENCE [LARGE SCALE GENOMIC DNA]</scope>
    <source>
        <strain evidence="9 10">KC333</strain>
    </source>
</reference>
<evidence type="ECO:0000313" key="10">
    <source>
        <dbReference type="Proteomes" id="UP000249304"/>
    </source>
</evidence>
<keyword evidence="4 7" id="KW-0812">Transmembrane</keyword>
<keyword evidence="3" id="KW-1003">Cell membrane</keyword>
<dbReference type="PANTHER" id="PTHR30151">
    <property type="entry name" value="ALKANE SULFONATE ABC TRANSPORTER-RELATED, MEMBRANE SUBUNIT"/>
    <property type="match status" value="1"/>
</dbReference>
<dbReference type="Gene3D" id="1.10.3720.10">
    <property type="entry name" value="MetI-like"/>
    <property type="match status" value="1"/>
</dbReference>
<keyword evidence="5 7" id="KW-1133">Transmembrane helix</keyword>
<feature type="transmembrane region" description="Helical" evidence="7">
    <location>
        <begin position="98"/>
        <end position="117"/>
    </location>
</feature>
<protein>
    <submittedName>
        <fullName evidence="9">ABC transporter permease</fullName>
    </submittedName>
</protein>
<evidence type="ECO:0000256" key="6">
    <source>
        <dbReference type="ARBA" id="ARBA00023136"/>
    </source>
</evidence>
<comment type="subcellular location">
    <subcellularLocation>
        <location evidence="1 7">Cell membrane</location>
        <topology evidence="1 7">Multi-pass membrane protein</topology>
    </subcellularLocation>
</comment>
<dbReference type="PANTHER" id="PTHR30151:SF0">
    <property type="entry name" value="ABC TRANSPORTER PERMEASE PROTEIN MJ0413-RELATED"/>
    <property type="match status" value="1"/>
</dbReference>
<organism evidence="9 10">
    <name type="scientific">Nonomuraea aridisoli</name>
    <dbReference type="NCBI Taxonomy" id="2070368"/>
    <lineage>
        <taxon>Bacteria</taxon>
        <taxon>Bacillati</taxon>
        <taxon>Actinomycetota</taxon>
        <taxon>Actinomycetes</taxon>
        <taxon>Streptosporangiales</taxon>
        <taxon>Streptosporangiaceae</taxon>
        <taxon>Nonomuraea</taxon>
    </lineage>
</organism>
<evidence type="ECO:0000256" key="7">
    <source>
        <dbReference type="RuleBase" id="RU363032"/>
    </source>
</evidence>
<dbReference type="AlphaFoldDB" id="A0A2W2E8A5"/>
<dbReference type="OrthoDB" id="5458199at2"/>
<feature type="transmembrane region" description="Helical" evidence="7">
    <location>
        <begin position="123"/>
        <end position="142"/>
    </location>
</feature>
<dbReference type="CDD" id="cd06261">
    <property type="entry name" value="TM_PBP2"/>
    <property type="match status" value="1"/>
</dbReference>
<feature type="transmembrane region" description="Helical" evidence="7">
    <location>
        <begin position="175"/>
        <end position="199"/>
    </location>
</feature>
<comment type="caution">
    <text evidence="9">The sequence shown here is derived from an EMBL/GenBank/DDBJ whole genome shotgun (WGS) entry which is preliminary data.</text>
</comment>
<dbReference type="GO" id="GO:0055085">
    <property type="term" value="P:transmembrane transport"/>
    <property type="evidence" value="ECO:0007669"/>
    <property type="project" value="InterPro"/>
</dbReference>
<sequence length="258" mass="27199">MSKARLLRGALGVAGFLILGELVIRFGISEDLLFPAPSAILYEAVFQPADPDFLAGVGTTVTNWMVGLLVATAIAVPLGVLLGALPPVERVVRPLLEFLRPIPSVAIIPLAILLISVDEMMKISVIVYAAVWPILINTVYGMQDVDPLAKESLRSFGFGPLAVLTRVSLPSAAPFVMTGVRIAAGTALVLAVSAELMAGGADGIGVYVNVASSGNRVDLMMAATLWAGVLGLLVNMLLLTGERRLFRWHQVRTGASES</sequence>
<keyword evidence="10" id="KW-1185">Reference proteome</keyword>
<name>A0A2W2E8A5_9ACTN</name>
<keyword evidence="2 7" id="KW-0813">Transport</keyword>
<keyword evidence="6 7" id="KW-0472">Membrane</keyword>
<dbReference type="Proteomes" id="UP000249304">
    <property type="component" value="Unassembled WGS sequence"/>
</dbReference>
<dbReference type="RefSeq" id="WP_111179467.1">
    <property type="nucleotide sequence ID" value="NZ_POUD01000049.1"/>
</dbReference>
<gene>
    <name evidence="9" type="ORF">C1J01_14385</name>
</gene>
<evidence type="ECO:0000256" key="1">
    <source>
        <dbReference type="ARBA" id="ARBA00004651"/>
    </source>
</evidence>
<feature type="domain" description="ABC transmembrane type-1" evidence="8">
    <location>
        <begin position="57"/>
        <end position="238"/>
    </location>
</feature>
<evidence type="ECO:0000256" key="2">
    <source>
        <dbReference type="ARBA" id="ARBA00022448"/>
    </source>
</evidence>
<comment type="similarity">
    <text evidence="7">Belongs to the binding-protein-dependent transport system permease family.</text>
</comment>
<dbReference type="PROSITE" id="PS50928">
    <property type="entry name" value="ABC_TM1"/>
    <property type="match status" value="1"/>
</dbReference>
<accession>A0A2W2E8A5</accession>
<evidence type="ECO:0000259" key="8">
    <source>
        <dbReference type="PROSITE" id="PS50928"/>
    </source>
</evidence>
<evidence type="ECO:0000313" key="9">
    <source>
        <dbReference type="EMBL" id="PZG18661.1"/>
    </source>
</evidence>
<dbReference type="EMBL" id="POUD01000049">
    <property type="protein sequence ID" value="PZG18661.1"/>
    <property type="molecule type" value="Genomic_DNA"/>
</dbReference>
<proteinExistence type="inferred from homology"/>
<dbReference type="SUPFAM" id="SSF161098">
    <property type="entry name" value="MetI-like"/>
    <property type="match status" value="1"/>
</dbReference>
<dbReference type="GO" id="GO:0005886">
    <property type="term" value="C:plasma membrane"/>
    <property type="evidence" value="ECO:0007669"/>
    <property type="project" value="UniProtKB-SubCell"/>
</dbReference>
<dbReference type="InterPro" id="IPR000515">
    <property type="entry name" value="MetI-like"/>
</dbReference>
<evidence type="ECO:0000256" key="4">
    <source>
        <dbReference type="ARBA" id="ARBA00022692"/>
    </source>
</evidence>